<gene>
    <name evidence="1" type="ORF">DMB68_13075</name>
</gene>
<sequence length="589" mass="67114">MKQFFTLFILFTFGFSYSQTLSKKQDYFVQFNGSQLSKKVSVAEVLNHSLLKNGKMKLNVNQYADLIKLDQKITVHGNYSDSIPYYQVTIPIKSRKDIKNFLAQKDKESDSIAKPLIEDFGQYSVYNSGDKKTTMAWNDSHLVIFGLTKRYSYNDYAVTTAVDSVAVALDSTAVVVEAPYEPAVDTAYADYSDNYYAKYQKEQTAFDSIQAISQNRFLKLLFENGFTVPTSDKVHENADISCWVDYAAALNGFNSAYMALAQFTTYNKFFPNQKNWGNFVKGINVDFYFDNDNARVEEIVEYSKPIADLVGKISNRKVNKNIFNYFPAQKPLGYLTYHFNTKEILNSFPTLSAEIFSNPYILKEDIGVATDLISTLIDEDATATLFDGDLSVFLYDVTEKEVTTKTFEYDENYEYKEVMKTKKKSIPLFSVIFTSTHPTFGDKLIQLGVRKNGLVQKGNYYEIKGTQEYGNLFIFKDKDVVIIGNSIDHIFPKENSFSKEVKKELKQNYISAKVSMDKLVTAYSNSGEAKPSDIKSLNRLAQQFTDVTLYSGKKLVDNKLKFELKLNSSKGDKNIILQTLDMIEELSTK</sequence>
<comment type="caution">
    <text evidence="1">The sequence shown here is derived from an EMBL/GenBank/DDBJ whole genome shotgun (WGS) entry which is preliminary data.</text>
</comment>
<dbReference type="RefSeq" id="WP_110347126.1">
    <property type="nucleotide sequence ID" value="NZ_QJHL01000003.1"/>
</dbReference>
<accession>A0A2V4BZR4</accession>
<keyword evidence="2" id="KW-1185">Reference proteome</keyword>
<protein>
    <recommendedName>
        <fullName evidence="3">DUF4836 domain-containing protein</fullName>
    </recommendedName>
</protein>
<evidence type="ECO:0008006" key="3">
    <source>
        <dbReference type="Google" id="ProtNLM"/>
    </source>
</evidence>
<name>A0A2V4BZR4_9FLAO</name>
<dbReference type="AlphaFoldDB" id="A0A2V4BZR4"/>
<dbReference type="OrthoDB" id="1288644at2"/>
<reference evidence="1 2" key="1">
    <citation type="submission" date="2018-05" db="EMBL/GenBank/DDBJ databases">
        <title>Flavobacterium sp. strain IMCC34758, incomplete genome.</title>
        <authorList>
            <person name="Joung Y."/>
        </authorList>
    </citation>
    <scope>NUCLEOTIDE SEQUENCE [LARGE SCALE GENOMIC DNA]</scope>
    <source>
        <strain evidence="1 2">IMCC34758</strain>
    </source>
</reference>
<dbReference type="Proteomes" id="UP000247681">
    <property type="component" value="Unassembled WGS sequence"/>
</dbReference>
<dbReference type="EMBL" id="QJHL01000003">
    <property type="protein sequence ID" value="PXY44395.1"/>
    <property type="molecule type" value="Genomic_DNA"/>
</dbReference>
<evidence type="ECO:0000313" key="1">
    <source>
        <dbReference type="EMBL" id="PXY44395.1"/>
    </source>
</evidence>
<proteinExistence type="predicted"/>
<organism evidence="1 2">
    <name type="scientific">Flavobacterium hydrophilum</name>
    <dbReference type="NCBI Taxonomy" id="2211445"/>
    <lineage>
        <taxon>Bacteria</taxon>
        <taxon>Pseudomonadati</taxon>
        <taxon>Bacteroidota</taxon>
        <taxon>Flavobacteriia</taxon>
        <taxon>Flavobacteriales</taxon>
        <taxon>Flavobacteriaceae</taxon>
        <taxon>Flavobacterium</taxon>
    </lineage>
</organism>
<evidence type="ECO:0000313" key="2">
    <source>
        <dbReference type="Proteomes" id="UP000247681"/>
    </source>
</evidence>